<evidence type="ECO:0000256" key="1">
    <source>
        <dbReference type="SAM" id="MobiDB-lite"/>
    </source>
</evidence>
<dbReference type="Gene3D" id="3.40.50.300">
    <property type="entry name" value="P-loop containing nucleotide triphosphate hydrolases"/>
    <property type="match status" value="1"/>
</dbReference>
<dbReference type="GO" id="GO:0016301">
    <property type="term" value="F:kinase activity"/>
    <property type="evidence" value="ECO:0007669"/>
    <property type="project" value="UniProtKB-KW"/>
</dbReference>
<name>A0A3G4ZU84_9VIRU</name>
<feature type="compositionally biased region" description="Basic residues" evidence="1">
    <location>
        <begin position="210"/>
        <end position="221"/>
    </location>
</feature>
<dbReference type="EMBL" id="MK072079">
    <property type="protein sequence ID" value="AYV78466.1"/>
    <property type="molecule type" value="Genomic_DNA"/>
</dbReference>
<reference evidence="2" key="1">
    <citation type="submission" date="2018-10" db="EMBL/GenBank/DDBJ databases">
        <title>Hidden diversity of soil giant viruses.</title>
        <authorList>
            <person name="Schulz F."/>
            <person name="Alteio L."/>
            <person name="Goudeau D."/>
            <person name="Ryan E.M."/>
            <person name="Malmstrom R.R."/>
            <person name="Blanchard J."/>
            <person name="Woyke T."/>
        </authorList>
    </citation>
    <scope>NUCLEOTIDE SEQUENCE</scope>
    <source>
        <strain evidence="2">EDV1</strain>
    </source>
</reference>
<gene>
    <name evidence="2" type="ORF">Edafosvirus14_13</name>
</gene>
<feature type="region of interest" description="Disordered" evidence="1">
    <location>
        <begin position="207"/>
        <end position="290"/>
    </location>
</feature>
<keyword evidence="2" id="KW-0418">Kinase</keyword>
<proteinExistence type="predicted"/>
<evidence type="ECO:0000313" key="2">
    <source>
        <dbReference type="EMBL" id="AYV78466.1"/>
    </source>
</evidence>
<accession>A0A3G4ZU84</accession>
<protein>
    <submittedName>
        <fullName evidence="2">Uridine kinase</fullName>
    </submittedName>
</protein>
<feature type="compositionally biased region" description="Polar residues" evidence="1">
    <location>
        <begin position="222"/>
        <end position="235"/>
    </location>
</feature>
<dbReference type="SUPFAM" id="SSF52540">
    <property type="entry name" value="P-loop containing nucleoside triphosphate hydrolases"/>
    <property type="match status" value="1"/>
</dbReference>
<dbReference type="InterPro" id="IPR027417">
    <property type="entry name" value="P-loop_NTPase"/>
</dbReference>
<organism evidence="2">
    <name type="scientific">Edafosvirus sp</name>
    <dbReference type="NCBI Taxonomy" id="2487765"/>
    <lineage>
        <taxon>Viruses</taxon>
        <taxon>Varidnaviria</taxon>
        <taxon>Bamfordvirae</taxon>
        <taxon>Nucleocytoviricota</taxon>
        <taxon>Megaviricetes</taxon>
        <taxon>Imitervirales</taxon>
        <taxon>Mimiviridae</taxon>
        <taxon>Klosneuvirinae</taxon>
    </lineage>
</organism>
<sequence>MDVVTAYKKIKGQLVILLSGLSGSGKNAIGKQISKAFKIYYINSNKFYKKDYDKKEKIIIENDTREIVNWDSDDAVDWTSLNNKIDELKKDGVIVTGSVFPEDKITVKVDYHVHIKLPKQTILQNRKEYIEKHKDKMPKEFKIVNTPIFAQLFNKFTYPYYLDAIQRSKINKFINANEMDKEKIYSEVFDVLIEFIENVLYKDRPEYNRKPQRQKNRKQRRLTNQTRLTNVINKNDNNDGDEPINEYDRYQDLPEDNIDDNEDIEDDENDENGDVINDIDDIDDIPDVLY</sequence>
<feature type="compositionally biased region" description="Acidic residues" evidence="1">
    <location>
        <begin position="253"/>
        <end position="290"/>
    </location>
</feature>
<keyword evidence="2" id="KW-0808">Transferase</keyword>